<organism evidence="1 2">
    <name type="scientific">Trichinella pseudospiralis</name>
    <name type="common">Parasitic roundworm</name>
    <dbReference type="NCBI Taxonomy" id="6337"/>
    <lineage>
        <taxon>Eukaryota</taxon>
        <taxon>Metazoa</taxon>
        <taxon>Ecdysozoa</taxon>
        <taxon>Nematoda</taxon>
        <taxon>Enoplea</taxon>
        <taxon>Dorylaimia</taxon>
        <taxon>Trichinellida</taxon>
        <taxon>Trichinellidae</taxon>
        <taxon>Trichinella</taxon>
    </lineage>
</organism>
<gene>
    <name evidence="1" type="ORF">T4E_2999</name>
</gene>
<dbReference type="AlphaFoldDB" id="A0A0V0XKE0"/>
<proteinExistence type="predicted"/>
<reference evidence="1 2" key="1">
    <citation type="submission" date="2015-01" db="EMBL/GenBank/DDBJ databases">
        <title>Evolution of Trichinella species and genotypes.</title>
        <authorList>
            <person name="Korhonen P.K."/>
            <person name="Edoardo P."/>
            <person name="Giuseppe L.R."/>
            <person name="Gasser R.B."/>
        </authorList>
    </citation>
    <scope>NUCLEOTIDE SEQUENCE [LARGE SCALE GENOMIC DNA]</scope>
    <source>
        <strain evidence="1">ISS141</strain>
    </source>
</reference>
<sequence length="150" mass="17309">MFLSTTVYDILLVVCPFKNHYHPSGKVYRDRPLKGGRVMHSSAKVIDSGEGCNERSHIQWLESYSTCRLANSGYFTKLLSVSNSEATLRSHDFCHAGENFSLIAGNSTTRFSFTFVLFSSYSKVWMPCVVNREERWCLSQEWDVFTRYHL</sequence>
<dbReference type="Proteomes" id="UP000054815">
    <property type="component" value="Unassembled WGS sequence"/>
</dbReference>
<accession>A0A0V0XKE0</accession>
<protein>
    <submittedName>
        <fullName evidence="1">Uncharacterized protein</fullName>
    </submittedName>
</protein>
<evidence type="ECO:0000313" key="2">
    <source>
        <dbReference type="Proteomes" id="UP000054815"/>
    </source>
</evidence>
<dbReference type="EMBL" id="JYDU01000245">
    <property type="protein sequence ID" value="KRX88211.1"/>
    <property type="molecule type" value="Genomic_DNA"/>
</dbReference>
<comment type="caution">
    <text evidence="1">The sequence shown here is derived from an EMBL/GenBank/DDBJ whole genome shotgun (WGS) entry which is preliminary data.</text>
</comment>
<evidence type="ECO:0000313" key="1">
    <source>
        <dbReference type="EMBL" id="KRX88211.1"/>
    </source>
</evidence>
<name>A0A0V0XKE0_TRIPS</name>